<reference evidence="4" key="1">
    <citation type="submission" date="2016-11" db="EMBL/GenBank/DDBJ databases">
        <authorList>
            <person name="Varghese N."/>
            <person name="Submissions S."/>
        </authorList>
    </citation>
    <scope>NUCLEOTIDE SEQUENCE [LARGE SCALE GENOMIC DNA]</scope>
    <source>
        <strain evidence="4">GAS401</strain>
    </source>
</reference>
<proteinExistence type="predicted"/>
<feature type="domain" description="4'-phosphopantetheinyl transferase" evidence="2">
    <location>
        <begin position="4"/>
        <end position="82"/>
    </location>
</feature>
<dbReference type="InterPro" id="IPR037143">
    <property type="entry name" value="4-PPantetheinyl_Trfase_dom_sf"/>
</dbReference>
<dbReference type="AlphaFoldDB" id="A0A1M7UN31"/>
<dbReference type="OrthoDB" id="517356at2"/>
<accession>A0A1M7UN31</accession>
<dbReference type="Pfam" id="PF01648">
    <property type="entry name" value="ACPS"/>
    <property type="match status" value="1"/>
</dbReference>
<keyword evidence="1" id="KW-0808">Transferase</keyword>
<dbReference type="GO" id="GO:0008897">
    <property type="term" value="F:holo-[acyl-carrier-protein] synthase activity"/>
    <property type="evidence" value="ECO:0007669"/>
    <property type="project" value="InterPro"/>
</dbReference>
<evidence type="ECO:0000313" key="3">
    <source>
        <dbReference type="EMBL" id="SHN84296.1"/>
    </source>
</evidence>
<evidence type="ECO:0000313" key="4">
    <source>
        <dbReference type="Proteomes" id="UP000184096"/>
    </source>
</evidence>
<dbReference type="InterPro" id="IPR008278">
    <property type="entry name" value="4-PPantetheinyl_Trfase_dom"/>
</dbReference>
<keyword evidence="4" id="KW-1185">Reference proteome</keyword>
<protein>
    <submittedName>
        <fullName evidence="3">Holo-[acyl-carrier protein] synthase</fullName>
    </submittedName>
</protein>
<name>A0A1M7UN31_9BRAD</name>
<dbReference type="EMBL" id="LT670849">
    <property type="protein sequence ID" value="SHN84296.1"/>
    <property type="molecule type" value="Genomic_DNA"/>
</dbReference>
<dbReference type="Proteomes" id="UP000184096">
    <property type="component" value="Chromosome I"/>
</dbReference>
<dbReference type="GO" id="GO:0000287">
    <property type="term" value="F:magnesium ion binding"/>
    <property type="evidence" value="ECO:0007669"/>
    <property type="project" value="InterPro"/>
</dbReference>
<dbReference type="RefSeq" id="WP_072823214.1">
    <property type="nucleotide sequence ID" value="NZ_LT670849.1"/>
</dbReference>
<gene>
    <name evidence="3" type="ORF">SAMN05444170_5849</name>
</gene>
<evidence type="ECO:0000256" key="1">
    <source>
        <dbReference type="ARBA" id="ARBA00022679"/>
    </source>
</evidence>
<sequence length="132" mass="13990">MILGVGVDLCQVERIRRSLRGLGEAWIDELFTAEERRLCQLGADHALLFGRAFCGKEACFKALGTENTAEVGWRDIEILQSGSLASARLSGGALQRLQEITPPGHVVRVHVACAGGAGLAQAIVTISAVPVP</sequence>
<dbReference type="SUPFAM" id="SSF56214">
    <property type="entry name" value="4'-phosphopantetheinyl transferase"/>
    <property type="match status" value="1"/>
</dbReference>
<dbReference type="Gene3D" id="3.90.470.20">
    <property type="entry name" value="4'-phosphopantetheinyl transferase domain"/>
    <property type="match status" value="1"/>
</dbReference>
<evidence type="ECO:0000259" key="2">
    <source>
        <dbReference type="Pfam" id="PF01648"/>
    </source>
</evidence>
<organism evidence="3 4">
    <name type="scientific">Bradyrhizobium erythrophlei</name>
    <dbReference type="NCBI Taxonomy" id="1437360"/>
    <lineage>
        <taxon>Bacteria</taxon>
        <taxon>Pseudomonadati</taxon>
        <taxon>Pseudomonadota</taxon>
        <taxon>Alphaproteobacteria</taxon>
        <taxon>Hyphomicrobiales</taxon>
        <taxon>Nitrobacteraceae</taxon>
        <taxon>Bradyrhizobium</taxon>
    </lineage>
</organism>